<feature type="region of interest" description="Disordered" evidence="1">
    <location>
        <begin position="512"/>
        <end position="565"/>
    </location>
</feature>
<feature type="compositionally biased region" description="Low complexity" evidence="1">
    <location>
        <begin position="251"/>
        <end position="261"/>
    </location>
</feature>
<name>A0A0F7V7N4_TOXGV</name>
<feature type="compositionally biased region" description="Basic and acidic residues" evidence="1">
    <location>
        <begin position="610"/>
        <end position="651"/>
    </location>
</feature>
<gene>
    <name evidence="3" type="ORF">BN1205_085475</name>
</gene>
<feature type="region of interest" description="Disordered" evidence="1">
    <location>
        <begin position="583"/>
        <end position="652"/>
    </location>
</feature>
<feature type="region of interest" description="Disordered" evidence="1">
    <location>
        <begin position="251"/>
        <end position="299"/>
    </location>
</feature>
<feature type="compositionally biased region" description="Acidic residues" evidence="1">
    <location>
        <begin position="284"/>
        <end position="294"/>
    </location>
</feature>
<feature type="region of interest" description="Disordered" evidence="1">
    <location>
        <begin position="150"/>
        <end position="227"/>
    </location>
</feature>
<organism evidence="3">
    <name type="scientific">Toxoplasma gondii (strain ATCC 50861 / VEG)</name>
    <dbReference type="NCBI Taxonomy" id="432359"/>
    <lineage>
        <taxon>Eukaryota</taxon>
        <taxon>Sar</taxon>
        <taxon>Alveolata</taxon>
        <taxon>Apicomplexa</taxon>
        <taxon>Conoidasida</taxon>
        <taxon>Coccidia</taxon>
        <taxon>Eucoccidiorida</taxon>
        <taxon>Eimeriorina</taxon>
        <taxon>Sarcocystidae</taxon>
        <taxon>Toxoplasma</taxon>
    </lineage>
</organism>
<evidence type="ECO:0000313" key="3">
    <source>
        <dbReference type="EMBL" id="CEL76117.1"/>
    </source>
</evidence>
<dbReference type="EMBL" id="LN714499">
    <property type="protein sequence ID" value="CEL76117.1"/>
    <property type="molecule type" value="Genomic_DNA"/>
</dbReference>
<evidence type="ECO:0000256" key="2">
    <source>
        <dbReference type="SAM" id="Phobius"/>
    </source>
</evidence>
<protein>
    <recommendedName>
        <fullName evidence="4">Transmembrane protein</fullName>
    </recommendedName>
</protein>
<keyword evidence="2" id="KW-0472">Membrane</keyword>
<keyword evidence="2" id="KW-0812">Transmembrane</keyword>
<feature type="transmembrane region" description="Helical" evidence="2">
    <location>
        <begin position="55"/>
        <end position="78"/>
    </location>
</feature>
<evidence type="ECO:0008006" key="4">
    <source>
        <dbReference type="Google" id="ProtNLM"/>
    </source>
</evidence>
<proteinExistence type="predicted"/>
<keyword evidence="2" id="KW-1133">Transmembrane helix</keyword>
<dbReference type="AlphaFoldDB" id="A0A0F7V7N4"/>
<sequence>MATGNTVLFPVAVSTLDSHLASVRRVHTDESALTLTRVLGIGCVARQRKKRGTTLFTVSRTSFCLLAVVVSLLFAVLAPPISELAPLFASSHRTPTHTLGRGMHFSRAARLSAPVLCPGRLSSFPPSPPPSFLFQRSGERLSAVSVGAAWSSSPRPFRGADDETVGESCRGEDERRSADFVEKRGERSQARLEAVGDNVDRRTRGEGQTYSATGKEGKSECTKQPCARCRTGGRVGGRRFFCGTPACLLHPSGPLSPSLSSGEDERARADPSRAMQPRQRGDNAGEENTEGNEEDGGKVANGGRCVDGLHLTGGPDTLEERRNVDDSFWRRRGGRRNRRVSLLSFIRRLLTQHIELTGGISVCFSLALFLLLCLAHSLKRCRFCVFQKTQCAWGRKCGSLRFRSIRSNSCSPLSTSGFALAPSRPYPVSFSRSSFSSTLPPWSSELSGSPPNPRLSFSLAAPLAHLSEGAAPSTWLPDLPHVRWDEALAVHRSKLLRFVEETDNCLFSRATDSREHRDLQKAASPGETEGEAAEHSKREQTKELGSEGRRAGASEEEGPSVEDSLLSRSRAFAQQVSRSFSELEAALSKHEKADGSESNMGEAGGGGVKGRGEEGSEERTKAADKERVKEKPWGRHKGKGDERDERAKLGDESMNSEKVSLSTVDSWKNIFHFLAGPPFLCFHLPGGRQRVTRSISRFGRGTERSAFQRRRVERQTEVLARAFCELSVLPAYLAFMERAKEELVSSFRLQFSSVVSGLPSFERHARNLRCMYSRAFKHVAEAAAAAEPARVRSHLLSLAGEQCPICPHSRGSNSSRLLQSSCVPLLSLLYPTNSSPSSFRCLGCVEGELVSELMQLIAERREEGCETEESRQAVSRELRHRVYSILFRKAAAKWGPVLLQLLWLWVKRKVQKQWEERIRVGKNCEAQSCRNEETGCKEKKK</sequence>
<feature type="compositionally biased region" description="Basic and acidic residues" evidence="1">
    <location>
        <begin position="532"/>
        <end position="553"/>
    </location>
</feature>
<evidence type="ECO:0000256" key="1">
    <source>
        <dbReference type="SAM" id="MobiDB-lite"/>
    </source>
</evidence>
<accession>A0A0F7V7N4</accession>
<feature type="compositionally biased region" description="Basic and acidic residues" evidence="1">
    <location>
        <begin position="169"/>
        <end position="190"/>
    </location>
</feature>
<reference evidence="3" key="1">
    <citation type="journal article" date="2015" name="PLoS ONE">
        <title>Comprehensive Evaluation of Toxoplasma gondii VEG and Neospora caninum LIV Genomes with Tachyzoite Stage Transcriptome and Proteome Defines Novel Transcript Features.</title>
        <authorList>
            <person name="Ramaprasad A."/>
            <person name="Mourier T."/>
            <person name="Naeem R."/>
            <person name="Malas T.B."/>
            <person name="Moussa E."/>
            <person name="Panigrahi A."/>
            <person name="Vermont S.J."/>
            <person name="Otto T.D."/>
            <person name="Wastling J."/>
            <person name="Pain A."/>
        </authorList>
    </citation>
    <scope>NUCLEOTIDE SEQUENCE</scope>
    <source>
        <strain evidence="3">VEG</strain>
    </source>
</reference>